<gene>
    <name evidence="1" type="ORF">KOR42_46770</name>
</gene>
<dbReference type="InterPro" id="IPR021133">
    <property type="entry name" value="HEAT_type_2"/>
</dbReference>
<dbReference type="InterPro" id="IPR011989">
    <property type="entry name" value="ARM-like"/>
</dbReference>
<dbReference type="EMBL" id="SIHI01000039">
    <property type="protein sequence ID" value="TWT42627.1"/>
    <property type="molecule type" value="Genomic_DNA"/>
</dbReference>
<dbReference type="OrthoDB" id="294827at2"/>
<dbReference type="Pfam" id="PF13646">
    <property type="entry name" value="HEAT_2"/>
    <property type="match status" value="1"/>
</dbReference>
<name>A0A5C5VWY6_9PLAN</name>
<dbReference type="SUPFAM" id="SSF48371">
    <property type="entry name" value="ARM repeat"/>
    <property type="match status" value="1"/>
</dbReference>
<dbReference type="Gene3D" id="1.25.10.10">
    <property type="entry name" value="Leucine-rich Repeat Variant"/>
    <property type="match status" value="1"/>
</dbReference>
<evidence type="ECO:0000313" key="1">
    <source>
        <dbReference type="EMBL" id="TWT42627.1"/>
    </source>
</evidence>
<evidence type="ECO:0000313" key="2">
    <source>
        <dbReference type="Proteomes" id="UP000317243"/>
    </source>
</evidence>
<accession>A0A5C5VWY6</accession>
<protein>
    <recommendedName>
        <fullName evidence="3">HEAT repeat protein</fullName>
    </recommendedName>
</protein>
<reference evidence="1 2" key="1">
    <citation type="submission" date="2019-02" db="EMBL/GenBank/DDBJ databases">
        <title>Deep-cultivation of Planctomycetes and their phenomic and genomic characterization uncovers novel biology.</title>
        <authorList>
            <person name="Wiegand S."/>
            <person name="Jogler M."/>
            <person name="Boedeker C."/>
            <person name="Pinto D."/>
            <person name="Vollmers J."/>
            <person name="Rivas-Marin E."/>
            <person name="Kohn T."/>
            <person name="Peeters S.H."/>
            <person name="Heuer A."/>
            <person name="Rast P."/>
            <person name="Oberbeckmann S."/>
            <person name="Bunk B."/>
            <person name="Jeske O."/>
            <person name="Meyerdierks A."/>
            <person name="Storesund J.E."/>
            <person name="Kallscheuer N."/>
            <person name="Luecker S."/>
            <person name="Lage O.M."/>
            <person name="Pohl T."/>
            <person name="Merkel B.J."/>
            <person name="Hornburger P."/>
            <person name="Mueller R.-W."/>
            <person name="Bruemmer F."/>
            <person name="Labrenz M."/>
            <person name="Spormann A.M."/>
            <person name="Op Den Camp H."/>
            <person name="Overmann J."/>
            <person name="Amann R."/>
            <person name="Jetten M.S.M."/>
            <person name="Mascher T."/>
            <person name="Medema M.H."/>
            <person name="Devos D.P."/>
            <person name="Kaster A.-K."/>
            <person name="Ovreas L."/>
            <person name="Rohde M."/>
            <person name="Galperin M.Y."/>
            <person name="Jogler C."/>
        </authorList>
    </citation>
    <scope>NUCLEOTIDE SEQUENCE [LARGE SCALE GENOMIC DNA]</scope>
    <source>
        <strain evidence="1 2">KOR42</strain>
    </source>
</reference>
<sequence>MITEQLPTLLRLLANPTTPHTSLEMWDRISAFGWDDCVSVLKQELETGEPDVKRLVMSILWQELEHLGAERVQAFVPLILSLLDDTDRLVRMAAIQAVRDLHSNEAIPQLRRIVCEDERPLAAEALLALMELDGGLLDVLLETVRARTDQ</sequence>
<dbReference type="InterPro" id="IPR016024">
    <property type="entry name" value="ARM-type_fold"/>
</dbReference>
<evidence type="ECO:0008006" key="3">
    <source>
        <dbReference type="Google" id="ProtNLM"/>
    </source>
</evidence>
<proteinExistence type="predicted"/>
<keyword evidence="2" id="KW-1185">Reference proteome</keyword>
<dbReference type="RefSeq" id="WP_146512011.1">
    <property type="nucleotide sequence ID" value="NZ_SIHI01000039.1"/>
</dbReference>
<organism evidence="1 2">
    <name type="scientific">Thalassoglobus neptunius</name>
    <dbReference type="NCBI Taxonomy" id="1938619"/>
    <lineage>
        <taxon>Bacteria</taxon>
        <taxon>Pseudomonadati</taxon>
        <taxon>Planctomycetota</taxon>
        <taxon>Planctomycetia</taxon>
        <taxon>Planctomycetales</taxon>
        <taxon>Planctomycetaceae</taxon>
        <taxon>Thalassoglobus</taxon>
    </lineage>
</organism>
<comment type="caution">
    <text evidence="1">The sequence shown here is derived from an EMBL/GenBank/DDBJ whole genome shotgun (WGS) entry which is preliminary data.</text>
</comment>
<dbReference type="AlphaFoldDB" id="A0A5C5VWY6"/>
<dbReference type="Proteomes" id="UP000317243">
    <property type="component" value="Unassembled WGS sequence"/>
</dbReference>
<dbReference type="PROSITE" id="PS50077">
    <property type="entry name" value="HEAT_REPEAT"/>
    <property type="match status" value="1"/>
</dbReference>